<evidence type="ECO:0000313" key="2">
    <source>
        <dbReference type="Proteomes" id="UP001368270"/>
    </source>
</evidence>
<evidence type="ECO:0000313" key="1">
    <source>
        <dbReference type="EMBL" id="MEJ5220229.1"/>
    </source>
</evidence>
<keyword evidence="2" id="KW-1185">Reference proteome</keyword>
<reference evidence="1 2" key="1">
    <citation type="submission" date="2024-03" db="EMBL/GenBank/DDBJ databases">
        <title>Cognatishimia coralii sp. nov., a marine bacterium isolated from coral surrounding seawater.</title>
        <authorList>
            <person name="Liu X."/>
            <person name="Liu S."/>
            <person name="Sun H."/>
            <person name="Zhang Y."/>
        </authorList>
    </citation>
    <scope>NUCLEOTIDE SEQUENCE [LARGE SCALE GENOMIC DNA]</scope>
    <source>
        <strain evidence="1 2">D5M38</strain>
    </source>
</reference>
<gene>
    <name evidence="1" type="ORF">WG622_18385</name>
</gene>
<dbReference type="InterPro" id="IPR009843">
    <property type="entry name" value="DUF1403"/>
</dbReference>
<dbReference type="Pfam" id="PF07183">
    <property type="entry name" value="DUF1403"/>
    <property type="match status" value="1"/>
</dbReference>
<sequence length="296" mass="32083">MKLSQNDPTSNSVSIRPLPKWVGVKAHHTIEEAGFFAGAALMHLDQVLLDAELPADLLRDRLAMEASLNCLTVAGRTYGLGDLRDEVHFLRDGDAPGPAGLIAMSWRRAVERPVSVASLKRALPHIETDLIAESMDAGRGTPLDRAVGTLRFALSSLPKDEAAALILADAVLCLSLAWKRLVPLLGVSLTRRDLRGDPDALQIACQKALVSAVRAHSDRAADLARRVERLNSIAVKLRAKGSEEAVALITSRDAVTPAHLASLRSSRSARRFCDRLIELGVIRELSGRDTFRLYGV</sequence>
<organism evidence="1 2">
    <name type="scientific">Cognatishimia coralii</name>
    <dbReference type="NCBI Taxonomy" id="3083254"/>
    <lineage>
        <taxon>Bacteria</taxon>
        <taxon>Pseudomonadati</taxon>
        <taxon>Pseudomonadota</taxon>
        <taxon>Alphaproteobacteria</taxon>
        <taxon>Rhodobacterales</taxon>
        <taxon>Paracoccaceae</taxon>
        <taxon>Cognatishimia</taxon>
    </lineage>
</organism>
<dbReference type="EMBL" id="JBBGAZ010000020">
    <property type="protein sequence ID" value="MEJ5220229.1"/>
    <property type="molecule type" value="Genomic_DNA"/>
</dbReference>
<proteinExistence type="predicted"/>
<dbReference type="Proteomes" id="UP001368270">
    <property type="component" value="Unassembled WGS sequence"/>
</dbReference>
<dbReference type="RefSeq" id="WP_339404813.1">
    <property type="nucleotide sequence ID" value="NZ_JBBGAZ010000020.1"/>
</dbReference>
<comment type="caution">
    <text evidence="1">The sequence shown here is derived from an EMBL/GenBank/DDBJ whole genome shotgun (WGS) entry which is preliminary data.</text>
</comment>
<name>A0ABU8QLD6_9RHOB</name>
<protein>
    <submittedName>
        <fullName evidence="1">DUF1403 family protein</fullName>
    </submittedName>
</protein>
<accession>A0ABU8QLD6</accession>